<evidence type="ECO:0000313" key="5">
    <source>
        <dbReference type="Proteomes" id="UP000581087"/>
    </source>
</evidence>
<reference evidence="1 5" key="2">
    <citation type="submission" date="2020-07" db="EMBL/GenBank/DDBJ databases">
        <title>Sequencing the genomes of 1000 actinobacteria strains.</title>
        <authorList>
            <person name="Klenk H.-P."/>
        </authorList>
    </citation>
    <scope>NUCLEOTIDE SEQUENCE [LARGE SCALE GENOMIC DNA]</scope>
    <source>
        <strain evidence="1 5">DSM 23870</strain>
    </source>
</reference>
<dbReference type="CDD" id="cd00090">
    <property type="entry name" value="HTH_ARSR"/>
    <property type="match status" value="1"/>
</dbReference>
<dbReference type="InterPro" id="IPR036390">
    <property type="entry name" value="WH_DNA-bd_sf"/>
</dbReference>
<sequence>MSTSNSLTYRTLASYRRVELLHLVQESPGSTLAELVDATGIHINTVREHMQRLIDEGFVVAKSEHRTTRGRPRVLYSAATGADDTAAARERLTGAVQRAEALRRYAPEAVLGDDTVFADEALNQLDALDDHLDRAGFDPALDTTKLEVELSGCPYREMVDEHRDVVCSVHLGIIRTVLSHAGGPVSADRLLPFTTPGCCTLALSVDPTD</sequence>
<dbReference type="AlphaFoldDB" id="A0A4V1R1Z8"/>
<dbReference type="Pfam" id="PF13412">
    <property type="entry name" value="HTH_24"/>
    <property type="match status" value="1"/>
</dbReference>
<dbReference type="RefSeq" id="WP_129176937.1">
    <property type="nucleotide sequence ID" value="NZ_JACCBI010000001.1"/>
</dbReference>
<evidence type="ECO:0000313" key="4">
    <source>
        <dbReference type="Proteomes" id="UP000292686"/>
    </source>
</evidence>
<evidence type="ECO:0000313" key="1">
    <source>
        <dbReference type="EMBL" id="NYD66966.1"/>
    </source>
</evidence>
<dbReference type="SUPFAM" id="SSF46785">
    <property type="entry name" value="Winged helix' DNA-binding domain"/>
    <property type="match status" value="1"/>
</dbReference>
<dbReference type="Proteomes" id="UP000581087">
    <property type="component" value="Unassembled WGS sequence"/>
</dbReference>
<accession>A0A4V1R1Z8</accession>
<dbReference type="InterPro" id="IPR011991">
    <property type="entry name" value="ArsR-like_HTH"/>
</dbReference>
<dbReference type="EMBL" id="SDPM01000011">
    <property type="protein sequence ID" value="RXZ85298.1"/>
    <property type="molecule type" value="Genomic_DNA"/>
</dbReference>
<comment type="caution">
    <text evidence="3">The sequence shown here is derived from an EMBL/GenBank/DDBJ whole genome shotgun (WGS) entry which is preliminary data.</text>
</comment>
<dbReference type="InterPro" id="IPR036388">
    <property type="entry name" value="WH-like_DNA-bd_sf"/>
</dbReference>
<name>A0A4V1R1Z8_9MICO</name>
<evidence type="ECO:0000313" key="2">
    <source>
        <dbReference type="EMBL" id="RXZ85298.1"/>
    </source>
</evidence>
<reference evidence="3 4" key="1">
    <citation type="submission" date="2019-01" db="EMBL/GenBank/DDBJ databases">
        <title>Agromyces.</title>
        <authorList>
            <person name="Li J."/>
        </authorList>
    </citation>
    <scope>NUCLEOTIDE SEQUENCE [LARGE SCALE GENOMIC DNA]</scope>
    <source>
        <strain evidence="3 4">DSM 23870</strain>
    </source>
</reference>
<dbReference type="Gene3D" id="1.10.10.10">
    <property type="entry name" value="Winged helix-like DNA-binding domain superfamily/Winged helix DNA-binding domain"/>
    <property type="match status" value="1"/>
</dbReference>
<organism evidence="3 4">
    <name type="scientific">Agromyces atrinae</name>
    <dbReference type="NCBI Taxonomy" id="592376"/>
    <lineage>
        <taxon>Bacteria</taxon>
        <taxon>Bacillati</taxon>
        <taxon>Actinomycetota</taxon>
        <taxon>Actinomycetes</taxon>
        <taxon>Micrococcales</taxon>
        <taxon>Microbacteriaceae</taxon>
        <taxon>Agromyces</taxon>
    </lineage>
</organism>
<keyword evidence="4" id="KW-1185">Reference proteome</keyword>
<gene>
    <name evidence="1" type="ORF">BJ972_001485</name>
    <name evidence="3" type="ORF">ESP50_15870</name>
    <name evidence="2" type="ORF">ESP50_16465</name>
</gene>
<dbReference type="EMBL" id="SDPM01000010">
    <property type="protein sequence ID" value="RXZ85406.1"/>
    <property type="molecule type" value="Genomic_DNA"/>
</dbReference>
<dbReference type="Proteomes" id="UP000292686">
    <property type="component" value="Unassembled WGS sequence"/>
</dbReference>
<proteinExistence type="predicted"/>
<evidence type="ECO:0000313" key="3">
    <source>
        <dbReference type="EMBL" id="RXZ85406.1"/>
    </source>
</evidence>
<protein>
    <submittedName>
        <fullName evidence="1">Putative ArsR family transcriptional regulator</fullName>
    </submittedName>
    <submittedName>
        <fullName evidence="3">Winged helix-turn-helix transcriptional regulator</fullName>
    </submittedName>
</protein>
<dbReference type="EMBL" id="JACCBI010000001">
    <property type="protein sequence ID" value="NYD66966.1"/>
    <property type="molecule type" value="Genomic_DNA"/>
</dbReference>
<dbReference type="OrthoDB" id="3399802at2"/>